<feature type="transmembrane region" description="Helical" evidence="11">
    <location>
        <begin position="249"/>
        <end position="271"/>
    </location>
</feature>
<keyword evidence="2 11" id="KW-0812">Transmembrane</keyword>
<dbReference type="SUPFAM" id="SSF56436">
    <property type="entry name" value="C-type lectin-like"/>
    <property type="match status" value="1"/>
</dbReference>
<organism evidence="14 15">
    <name type="scientific">Coilia grayii</name>
    <name type="common">Gray's grenadier anchovy</name>
    <dbReference type="NCBI Taxonomy" id="363190"/>
    <lineage>
        <taxon>Eukaryota</taxon>
        <taxon>Metazoa</taxon>
        <taxon>Chordata</taxon>
        <taxon>Craniata</taxon>
        <taxon>Vertebrata</taxon>
        <taxon>Euteleostomi</taxon>
        <taxon>Actinopterygii</taxon>
        <taxon>Neopterygii</taxon>
        <taxon>Teleostei</taxon>
        <taxon>Clupei</taxon>
        <taxon>Clupeiformes</taxon>
        <taxon>Clupeoidei</taxon>
        <taxon>Engraulidae</taxon>
        <taxon>Coilinae</taxon>
        <taxon>Coilia</taxon>
    </lineage>
</organism>
<dbReference type="SMART" id="SM00445">
    <property type="entry name" value="LINK"/>
    <property type="match status" value="1"/>
</dbReference>
<protein>
    <recommendedName>
        <fullName evidence="13">Link domain-containing protein</fullName>
    </recommendedName>
</protein>
<dbReference type="PANTHER" id="PTHR10225">
    <property type="entry name" value="HYALURONAN RECEPTOR"/>
    <property type="match status" value="1"/>
</dbReference>
<evidence type="ECO:0000256" key="10">
    <source>
        <dbReference type="SAM" id="MobiDB-lite"/>
    </source>
</evidence>
<dbReference type="PROSITE" id="PS50963">
    <property type="entry name" value="LINK_2"/>
    <property type="match status" value="1"/>
</dbReference>
<dbReference type="InterPro" id="IPR043210">
    <property type="entry name" value="CD44_antigen-like"/>
</dbReference>
<dbReference type="EMBL" id="JBHFQA010000009">
    <property type="protein sequence ID" value="KAL2093437.1"/>
    <property type="molecule type" value="Genomic_DNA"/>
</dbReference>
<dbReference type="Gene3D" id="3.10.100.10">
    <property type="entry name" value="Mannose-Binding Protein A, subunit A"/>
    <property type="match status" value="1"/>
</dbReference>
<gene>
    <name evidence="14" type="ORF">ACEWY4_010749</name>
</gene>
<feature type="signal peptide" evidence="12">
    <location>
        <begin position="1"/>
        <end position="21"/>
    </location>
</feature>
<evidence type="ECO:0000256" key="9">
    <source>
        <dbReference type="PROSITE-ProRule" id="PRU00323"/>
    </source>
</evidence>
<feature type="chain" id="PRO_5044876109" description="Link domain-containing protein" evidence="12">
    <location>
        <begin position="22"/>
        <end position="335"/>
    </location>
</feature>
<feature type="compositionally biased region" description="Low complexity" evidence="10">
    <location>
        <begin position="200"/>
        <end position="222"/>
    </location>
</feature>
<evidence type="ECO:0000256" key="11">
    <source>
        <dbReference type="SAM" id="Phobius"/>
    </source>
</evidence>
<comment type="subcellular location">
    <subcellularLocation>
        <location evidence="1">Membrane</location>
        <topology evidence="1">Single-pass membrane protein</topology>
    </subcellularLocation>
</comment>
<keyword evidence="5 11" id="KW-0472">Membrane</keyword>
<evidence type="ECO:0000256" key="5">
    <source>
        <dbReference type="ARBA" id="ARBA00023136"/>
    </source>
</evidence>
<sequence length="335" mass="36651">MSRHRSTSCLLWFCGVFCVLALDLPQDQVATSRTVSGVFMVMLNNMYSFNASVSSGVCRALHAEIATKAQVETALNNGLEMCRFGWVEEKIAVVPRIKPSEKCGNSKTGLVVWRATEKQLFDVFCFNNTDSLTTPRATTVSTRTTARQERLTSPPPPAKFPPLLITSPQPKRPSLTTSTKPHSSLSPSIPPPFSSKEPRTTSATTTTRPPSSSHPVHPSSPSLYPPEQSSVLASFPSNHTLSSKRGESAGIAVLITVVLVLAILAVLAVYYKKKEGGLLFRRQGQQKGAVETEMFKHFRESDLKRRHSGGDGERSRKCSSDITLLMEQEAKAEMA</sequence>
<evidence type="ECO:0000256" key="8">
    <source>
        <dbReference type="ARBA" id="ARBA00023180"/>
    </source>
</evidence>
<feature type="domain" description="Link" evidence="13">
    <location>
        <begin position="37"/>
        <end position="127"/>
    </location>
</feature>
<comment type="caution">
    <text evidence="14">The sequence shown here is derived from an EMBL/GenBank/DDBJ whole genome shotgun (WGS) entry which is preliminary data.</text>
</comment>
<reference evidence="14 15" key="1">
    <citation type="submission" date="2024-09" db="EMBL/GenBank/DDBJ databases">
        <title>A chromosome-level genome assembly of Gray's grenadier anchovy, Coilia grayii.</title>
        <authorList>
            <person name="Fu Z."/>
        </authorList>
    </citation>
    <scope>NUCLEOTIDE SEQUENCE [LARGE SCALE GENOMIC DNA]</scope>
    <source>
        <strain evidence="14">G4</strain>
        <tissue evidence="14">Muscle</tissue>
    </source>
</reference>
<evidence type="ECO:0000256" key="3">
    <source>
        <dbReference type="ARBA" id="ARBA00022729"/>
    </source>
</evidence>
<feature type="disulfide bond" evidence="9">
    <location>
        <begin position="82"/>
        <end position="103"/>
    </location>
</feature>
<dbReference type="AlphaFoldDB" id="A0ABD1K2T3"/>
<keyword evidence="4 11" id="KW-1133">Transmembrane helix</keyword>
<evidence type="ECO:0000313" key="15">
    <source>
        <dbReference type="Proteomes" id="UP001591681"/>
    </source>
</evidence>
<comment type="caution">
    <text evidence="9">Lacks conserved residue(s) required for the propagation of feature annotation.</text>
</comment>
<feature type="region of interest" description="Disordered" evidence="10">
    <location>
        <begin position="134"/>
        <end position="231"/>
    </location>
</feature>
<dbReference type="Proteomes" id="UP001591681">
    <property type="component" value="Unassembled WGS sequence"/>
</dbReference>
<evidence type="ECO:0000256" key="6">
    <source>
        <dbReference type="ARBA" id="ARBA00023157"/>
    </source>
</evidence>
<dbReference type="PRINTS" id="PR01265">
    <property type="entry name" value="LINKMODULE"/>
</dbReference>
<keyword evidence="8" id="KW-0325">Glycoprotein</keyword>
<evidence type="ECO:0000256" key="2">
    <source>
        <dbReference type="ARBA" id="ARBA00022692"/>
    </source>
</evidence>
<keyword evidence="15" id="KW-1185">Reference proteome</keyword>
<accession>A0ABD1K2T3</accession>
<dbReference type="InterPro" id="IPR016186">
    <property type="entry name" value="C-type_lectin-like/link_sf"/>
</dbReference>
<proteinExistence type="predicted"/>
<dbReference type="GO" id="GO:0005886">
    <property type="term" value="C:plasma membrane"/>
    <property type="evidence" value="ECO:0007669"/>
    <property type="project" value="UniProtKB-ARBA"/>
</dbReference>
<dbReference type="PROSITE" id="PS01241">
    <property type="entry name" value="LINK_1"/>
    <property type="match status" value="1"/>
</dbReference>
<evidence type="ECO:0000259" key="13">
    <source>
        <dbReference type="PROSITE" id="PS50963"/>
    </source>
</evidence>
<dbReference type="InterPro" id="IPR016187">
    <property type="entry name" value="CTDL_fold"/>
</dbReference>
<evidence type="ECO:0000256" key="7">
    <source>
        <dbReference type="ARBA" id="ARBA00023170"/>
    </source>
</evidence>
<evidence type="ECO:0000256" key="1">
    <source>
        <dbReference type="ARBA" id="ARBA00004167"/>
    </source>
</evidence>
<feature type="compositionally biased region" description="Low complexity" evidence="10">
    <location>
        <begin position="134"/>
        <end position="145"/>
    </location>
</feature>
<dbReference type="Pfam" id="PF00193">
    <property type="entry name" value="Xlink"/>
    <property type="match status" value="1"/>
</dbReference>
<keyword evidence="7" id="KW-0675">Receptor</keyword>
<evidence type="ECO:0000256" key="12">
    <source>
        <dbReference type="SAM" id="SignalP"/>
    </source>
</evidence>
<feature type="compositionally biased region" description="Polar residues" evidence="10">
    <location>
        <begin position="166"/>
        <end position="180"/>
    </location>
</feature>
<dbReference type="InterPro" id="IPR000538">
    <property type="entry name" value="Link_dom"/>
</dbReference>
<name>A0ABD1K2T3_9TELE</name>
<keyword evidence="6 9" id="KW-1015">Disulfide bond</keyword>
<evidence type="ECO:0000313" key="14">
    <source>
        <dbReference type="EMBL" id="KAL2093437.1"/>
    </source>
</evidence>
<evidence type="ECO:0000256" key="4">
    <source>
        <dbReference type="ARBA" id="ARBA00022989"/>
    </source>
</evidence>
<keyword evidence="3 12" id="KW-0732">Signal</keyword>
<dbReference type="PANTHER" id="PTHR10225:SF2">
    <property type="entry name" value="LYMPHATIC VESSEL ENDOTHELIAL HYALURONIC ACID RECEPTOR 1"/>
    <property type="match status" value="1"/>
</dbReference>